<reference evidence="4" key="1">
    <citation type="submission" date="2019-08" db="EMBL/GenBank/DDBJ databases">
        <title>Arthrobacter sp. nov., isolated from plateau pika and Tibetan wild ass.</title>
        <authorList>
            <person name="Ge Y."/>
        </authorList>
    </citation>
    <scope>NUCLEOTIDE SEQUENCE [LARGE SCALE GENOMIC DNA]</scope>
    <source>
        <strain evidence="4">HF-4214</strain>
    </source>
</reference>
<feature type="domain" description="SHOCT" evidence="2">
    <location>
        <begin position="56"/>
        <end position="82"/>
    </location>
</feature>
<keyword evidence="1" id="KW-0812">Transmembrane</keyword>
<comment type="caution">
    <text evidence="3">The sequence shown here is derived from an EMBL/GenBank/DDBJ whole genome shotgun (WGS) entry which is preliminary data.</text>
</comment>
<dbReference type="NCBIfam" id="TIGR03142">
    <property type="entry name" value="cytochro_ccmI"/>
    <property type="match status" value="1"/>
</dbReference>
<dbReference type="InterPro" id="IPR018649">
    <property type="entry name" value="SHOCT"/>
</dbReference>
<protein>
    <submittedName>
        <fullName evidence="3">C-type cytochrome biogenesis protein CcmI</fullName>
    </submittedName>
</protein>
<evidence type="ECO:0000313" key="4">
    <source>
        <dbReference type="Proteomes" id="UP000438093"/>
    </source>
</evidence>
<keyword evidence="1" id="KW-0472">Membrane</keyword>
<sequence>MRILGMGVPEMVMVLLVLLVPVALVVALVVVLVKRSNDRQPLPDERQRASTFAYQRLSQLDDLRKRGAITEEEYASKKQELMHDL</sequence>
<evidence type="ECO:0000256" key="1">
    <source>
        <dbReference type="SAM" id="Phobius"/>
    </source>
</evidence>
<accession>A0A6N7RNA2</accession>
<keyword evidence="4" id="KW-1185">Reference proteome</keyword>
<proteinExistence type="predicted"/>
<evidence type="ECO:0000259" key="2">
    <source>
        <dbReference type="Pfam" id="PF09851"/>
    </source>
</evidence>
<feature type="transmembrane region" description="Helical" evidence="1">
    <location>
        <begin position="12"/>
        <end position="33"/>
    </location>
</feature>
<dbReference type="EMBL" id="VTFY01000007">
    <property type="protein sequence ID" value="MRX82512.1"/>
    <property type="molecule type" value="Genomic_DNA"/>
</dbReference>
<organism evidence="3 4">
    <name type="scientific">Eggerthella guodeyinii</name>
    <dbReference type="NCBI Taxonomy" id="2690837"/>
    <lineage>
        <taxon>Bacteria</taxon>
        <taxon>Bacillati</taxon>
        <taxon>Actinomycetota</taxon>
        <taxon>Coriobacteriia</taxon>
        <taxon>Eggerthellales</taxon>
        <taxon>Eggerthellaceae</taxon>
        <taxon>Eggerthella</taxon>
    </lineage>
</organism>
<dbReference type="RefSeq" id="WP_154333379.1">
    <property type="nucleotide sequence ID" value="NZ_VTFY01000007.1"/>
</dbReference>
<name>A0A6N7RNA2_9ACTN</name>
<keyword evidence="1" id="KW-1133">Transmembrane helix</keyword>
<dbReference type="Pfam" id="PF09851">
    <property type="entry name" value="SHOCT"/>
    <property type="match status" value="1"/>
</dbReference>
<dbReference type="Proteomes" id="UP000438093">
    <property type="component" value="Unassembled WGS sequence"/>
</dbReference>
<dbReference type="InterPro" id="IPR017560">
    <property type="entry name" value="Cyt_c_biogenesis_CcmI"/>
</dbReference>
<evidence type="ECO:0000313" key="3">
    <source>
        <dbReference type="EMBL" id="MRX82512.1"/>
    </source>
</evidence>
<dbReference type="AlphaFoldDB" id="A0A6N7RNA2"/>
<gene>
    <name evidence="3" type="primary">ccmI</name>
    <name evidence="3" type="ORF">GJG86_08395</name>
</gene>